<proteinExistence type="predicted"/>
<dbReference type="RefSeq" id="WP_069948474.1">
    <property type="nucleotide sequence ID" value="NZ_CP014143.1"/>
</dbReference>
<keyword evidence="2" id="KW-1185">Reference proteome</keyword>
<gene>
    <name evidence="1" type="ORF">AUP74_03270</name>
</gene>
<dbReference type="EMBL" id="CP014143">
    <property type="protein sequence ID" value="AOS98636.1"/>
    <property type="molecule type" value="Genomic_DNA"/>
</dbReference>
<protein>
    <submittedName>
        <fullName evidence="1">Uncharacterized protein</fullName>
    </submittedName>
</protein>
<dbReference type="OrthoDB" id="9810066at2"/>
<dbReference type="STRING" id="1769779.AUP74_03270"/>
<dbReference type="AlphaFoldDB" id="A0A1C9WBV7"/>
<evidence type="ECO:0000313" key="1">
    <source>
        <dbReference type="EMBL" id="AOS98636.1"/>
    </source>
</evidence>
<accession>A0A1C9WBV7</accession>
<sequence length="86" mass="9893">MKGLENHKKITILVDADNALRKPLLEPAIGVIYRLETEPRSHNLYVHIRAQCDVTAHRDENTTFQPLDLTEGWDQQEPTETLPFSI</sequence>
<name>A0A1C9WBV7_9GAMM</name>
<evidence type="ECO:0000313" key="2">
    <source>
        <dbReference type="Proteomes" id="UP000095672"/>
    </source>
</evidence>
<dbReference type="Proteomes" id="UP000095672">
    <property type="component" value="Chromosome"/>
</dbReference>
<reference evidence="2" key="1">
    <citation type="submission" date="2016-01" db="EMBL/GenBank/DDBJ databases">
        <title>Complete genome sequence of Microbulbifer sp. CCB-MM1, a halophile isolated from Matang Mangrove Forest, Perak.</title>
        <authorList>
            <person name="Moh T.H."/>
            <person name="Dinesh B."/>
            <person name="Lau N.-S."/>
            <person name="Go F."/>
            <person name="Alexander Chong S.-C."/>
        </authorList>
    </citation>
    <scope>NUCLEOTIDE SEQUENCE [LARGE SCALE GENOMIC DNA]</scope>
    <source>
        <strain evidence="2">CCB-MM1</strain>
    </source>
</reference>
<organism evidence="1 2">
    <name type="scientific">Microbulbifer aggregans</name>
    <dbReference type="NCBI Taxonomy" id="1769779"/>
    <lineage>
        <taxon>Bacteria</taxon>
        <taxon>Pseudomonadati</taxon>
        <taxon>Pseudomonadota</taxon>
        <taxon>Gammaproteobacteria</taxon>
        <taxon>Cellvibrionales</taxon>
        <taxon>Microbulbiferaceae</taxon>
        <taxon>Microbulbifer</taxon>
    </lineage>
</organism>
<dbReference type="KEGG" id="micc:AUP74_03270"/>